<dbReference type="InterPro" id="IPR055163">
    <property type="entry name" value="ALK/LTK-like_GRD"/>
</dbReference>
<dbReference type="PROSITE" id="PS50948">
    <property type="entry name" value="PAN"/>
    <property type="match status" value="1"/>
</dbReference>
<name>A0ABN8NT43_9CNID</name>
<accession>A0ABN8NT43</accession>
<evidence type="ECO:0000256" key="7">
    <source>
        <dbReference type="ARBA" id="ARBA00022741"/>
    </source>
</evidence>
<evidence type="ECO:0000256" key="14">
    <source>
        <dbReference type="ARBA" id="ARBA00023170"/>
    </source>
</evidence>
<keyword evidence="12" id="KW-0829">Tyrosine-protein kinase</keyword>
<keyword evidence="15" id="KW-0325">Glycoprotein</keyword>
<evidence type="ECO:0000256" key="1">
    <source>
        <dbReference type="ARBA" id="ARBA00004251"/>
    </source>
</evidence>
<evidence type="ECO:0000256" key="8">
    <source>
        <dbReference type="ARBA" id="ARBA00022777"/>
    </source>
</evidence>
<dbReference type="Proteomes" id="UP001159405">
    <property type="component" value="Unassembled WGS sequence"/>
</dbReference>
<sequence length="691" mass="73382">MNHPKSQLRVYMMKVFFILICITPPISLLLIREDMRRSSTVSTKDNHVLRGYTIHKQRTYDLLSCAQLCLARSNCMSFNYENIENGDCELNKEATDASIHGALTTQRGYTFGQFVNLSPSYLIYNIFFPDHKYVFTTLDAKKETGPSDISGYVGTSLEGKVTLNNGIQIWTVPMTGTYVIEASGGSGGNGTYGTQSYPLPWRLGGLGAKIMGSFKLSRGTQIKILVGQEGGATVSFPDRPGGGGGGTFVTLSDNTPLIIAGGGGGGATARNQYTDGDPGQATANGTQCGGTRGSGGHVCNADTGNSDSNLRSGAGAGLSGDGKGGVAFATKALSFTNGGTGGTCPVFHGGFGGGGFAMVNGGGGGGYSGGGVVGTQTKGTAGGGGSDNNGTDQKNMEGVNKGDGEVIITLMLNKRTNVKGARHRNFFYKAEKWSLTRIEPQGIPFYQRTEHIYILGENSLHVNTKLWYVSFHDVISRTLLPFSLLFRALLCDGLSNLPPALGQSSCICRINLGDASHSLSSEVHTTNIEIKLRLTWSLLLACFMLVRKRFLCILDQVSRLRESNFRVSPHRRDHKYVFTTLGARRETGPTDISEYAGTSLEEKVTLNNGIQIWTVPVTGTYVIEASGASGGNGTDGTQSYPLSWTLGGLGGKIIGSFKLSLGTQLKILVGQEGSTSSSFPDRPGEGVVERL</sequence>
<evidence type="ECO:0000256" key="12">
    <source>
        <dbReference type="ARBA" id="ARBA00023137"/>
    </source>
</evidence>
<evidence type="ECO:0000256" key="11">
    <source>
        <dbReference type="ARBA" id="ARBA00023136"/>
    </source>
</evidence>
<evidence type="ECO:0000256" key="6">
    <source>
        <dbReference type="ARBA" id="ARBA00022729"/>
    </source>
</evidence>
<feature type="region of interest" description="Disordered" evidence="16">
    <location>
        <begin position="672"/>
        <end position="691"/>
    </location>
</feature>
<dbReference type="InterPro" id="IPR003609">
    <property type="entry name" value="Pan_app"/>
</dbReference>
<dbReference type="PANTHER" id="PTHR31535">
    <property type="match status" value="1"/>
</dbReference>
<keyword evidence="4" id="KW-0808">Transferase</keyword>
<evidence type="ECO:0000256" key="9">
    <source>
        <dbReference type="ARBA" id="ARBA00022840"/>
    </source>
</evidence>
<comment type="caution">
    <text evidence="19">The sequence shown here is derived from an EMBL/GenBank/DDBJ whole genome shotgun (WGS) entry which is preliminary data.</text>
</comment>
<keyword evidence="3" id="KW-1003">Cell membrane</keyword>
<feature type="region of interest" description="Disordered" evidence="16">
    <location>
        <begin position="378"/>
        <end position="398"/>
    </location>
</feature>
<evidence type="ECO:0000256" key="16">
    <source>
        <dbReference type="SAM" id="MobiDB-lite"/>
    </source>
</evidence>
<dbReference type="PANTHER" id="PTHR31535:SF3">
    <property type="entry name" value="REGULATORY PROTEIN ZESTE"/>
    <property type="match status" value="1"/>
</dbReference>
<feature type="domain" description="Apple" evidence="18">
    <location>
        <begin position="21"/>
        <end position="116"/>
    </location>
</feature>
<dbReference type="Gene3D" id="3.50.4.10">
    <property type="entry name" value="Hepatocyte Growth Factor"/>
    <property type="match status" value="1"/>
</dbReference>
<evidence type="ECO:0000256" key="5">
    <source>
        <dbReference type="ARBA" id="ARBA00022692"/>
    </source>
</evidence>
<evidence type="ECO:0000259" key="18">
    <source>
        <dbReference type="PROSITE" id="PS50948"/>
    </source>
</evidence>
<comment type="subcellular location">
    <subcellularLocation>
        <location evidence="1">Cell membrane</location>
        <topology evidence="1">Single-pass type I membrane protein</topology>
    </subcellularLocation>
</comment>
<evidence type="ECO:0000256" key="15">
    <source>
        <dbReference type="ARBA" id="ARBA00023180"/>
    </source>
</evidence>
<keyword evidence="9" id="KW-0067">ATP-binding</keyword>
<evidence type="ECO:0000313" key="20">
    <source>
        <dbReference type="Proteomes" id="UP001159405"/>
    </source>
</evidence>
<keyword evidence="7" id="KW-0547">Nucleotide-binding</keyword>
<keyword evidence="5 17" id="KW-0812">Transmembrane</keyword>
<feature type="compositionally biased region" description="Basic and acidic residues" evidence="16">
    <location>
        <begin position="682"/>
        <end position="691"/>
    </location>
</feature>
<dbReference type="EMBL" id="CALNXK010000034">
    <property type="protein sequence ID" value="CAH3120042.1"/>
    <property type="molecule type" value="Genomic_DNA"/>
</dbReference>
<dbReference type="Pfam" id="PF00024">
    <property type="entry name" value="PAN_1"/>
    <property type="match status" value="1"/>
</dbReference>
<evidence type="ECO:0000256" key="4">
    <source>
        <dbReference type="ARBA" id="ARBA00022679"/>
    </source>
</evidence>
<evidence type="ECO:0000256" key="3">
    <source>
        <dbReference type="ARBA" id="ARBA00022475"/>
    </source>
</evidence>
<reference evidence="19 20" key="1">
    <citation type="submission" date="2022-05" db="EMBL/GenBank/DDBJ databases">
        <authorList>
            <consortium name="Genoscope - CEA"/>
            <person name="William W."/>
        </authorList>
    </citation>
    <scope>NUCLEOTIDE SEQUENCE [LARGE SCALE GENOMIC DNA]</scope>
</reference>
<feature type="transmembrane region" description="Helical" evidence="17">
    <location>
        <begin position="12"/>
        <end position="31"/>
    </location>
</feature>
<keyword evidence="6" id="KW-0732">Signal</keyword>
<protein>
    <recommendedName>
        <fullName evidence="2">receptor protein-tyrosine kinase</fullName>
        <ecNumber evidence="2">2.7.10.1</ecNumber>
    </recommendedName>
</protein>
<organism evidence="19 20">
    <name type="scientific">Porites lobata</name>
    <dbReference type="NCBI Taxonomy" id="104759"/>
    <lineage>
        <taxon>Eukaryota</taxon>
        <taxon>Metazoa</taxon>
        <taxon>Cnidaria</taxon>
        <taxon>Anthozoa</taxon>
        <taxon>Hexacorallia</taxon>
        <taxon>Scleractinia</taxon>
        <taxon>Fungiina</taxon>
        <taxon>Poritidae</taxon>
        <taxon>Porites</taxon>
    </lineage>
</organism>
<evidence type="ECO:0000256" key="13">
    <source>
        <dbReference type="ARBA" id="ARBA00023157"/>
    </source>
</evidence>
<keyword evidence="10 17" id="KW-1133">Transmembrane helix</keyword>
<keyword evidence="13" id="KW-1015">Disulfide bond</keyword>
<evidence type="ECO:0000256" key="17">
    <source>
        <dbReference type="SAM" id="Phobius"/>
    </source>
</evidence>
<dbReference type="Pfam" id="PF12810">
    <property type="entry name" value="ALK_LTK_GRD"/>
    <property type="match status" value="1"/>
</dbReference>
<keyword evidence="20" id="KW-1185">Reference proteome</keyword>
<evidence type="ECO:0000256" key="2">
    <source>
        <dbReference type="ARBA" id="ARBA00011902"/>
    </source>
</evidence>
<gene>
    <name evidence="19" type="ORF">PLOB_00027719</name>
</gene>
<dbReference type="EC" id="2.7.10.1" evidence="2"/>
<evidence type="ECO:0000256" key="10">
    <source>
        <dbReference type="ARBA" id="ARBA00022989"/>
    </source>
</evidence>
<proteinExistence type="predicted"/>
<keyword evidence="14" id="KW-0675">Receptor</keyword>
<keyword evidence="8" id="KW-0418">Kinase</keyword>
<evidence type="ECO:0000313" key="19">
    <source>
        <dbReference type="EMBL" id="CAH3120042.1"/>
    </source>
</evidence>
<keyword evidence="11 17" id="KW-0472">Membrane</keyword>